<dbReference type="EMBL" id="MHWP01000023">
    <property type="protein sequence ID" value="OHB10014.1"/>
    <property type="molecule type" value="Genomic_DNA"/>
</dbReference>
<protein>
    <submittedName>
        <fullName evidence="2">Uncharacterized protein</fullName>
    </submittedName>
</protein>
<feature type="transmembrane region" description="Helical" evidence="1">
    <location>
        <begin position="46"/>
        <end position="67"/>
    </location>
</feature>
<accession>A0A1G2UKR8</accession>
<dbReference type="Proteomes" id="UP000177202">
    <property type="component" value="Unassembled WGS sequence"/>
</dbReference>
<name>A0A1G2UKR8_9BACT</name>
<evidence type="ECO:0000313" key="3">
    <source>
        <dbReference type="Proteomes" id="UP000177202"/>
    </source>
</evidence>
<evidence type="ECO:0000256" key="1">
    <source>
        <dbReference type="SAM" id="Phobius"/>
    </source>
</evidence>
<reference evidence="2 3" key="1">
    <citation type="journal article" date="2016" name="Nat. Commun.">
        <title>Thousands of microbial genomes shed light on interconnected biogeochemical processes in an aquifer system.</title>
        <authorList>
            <person name="Anantharaman K."/>
            <person name="Brown C.T."/>
            <person name="Hug L.A."/>
            <person name="Sharon I."/>
            <person name="Castelle C.J."/>
            <person name="Probst A.J."/>
            <person name="Thomas B.C."/>
            <person name="Singh A."/>
            <person name="Wilkins M.J."/>
            <person name="Karaoz U."/>
            <person name="Brodie E.L."/>
            <person name="Williams K.H."/>
            <person name="Hubbard S.S."/>
            <person name="Banfield J.F."/>
        </authorList>
    </citation>
    <scope>NUCLEOTIDE SEQUENCE [LARGE SCALE GENOMIC DNA]</scope>
</reference>
<sequence>MWQKLRLIGTMILLGGLMGFQLYLIQSMPPEGQKRMASLVRDTPAGIFWSVAVGFTILVGLVLWILINQKRWSRSAKSGDVQNVKKVALSLWQVEKHFAKTDKDGSSWVAVQFKHVSWSNWIFILPVRPGHPDIEQFRQLKVGDTVEFEALSEGMECALEHELCAYLRIKSIS</sequence>
<keyword evidence="1" id="KW-0812">Transmembrane</keyword>
<dbReference type="AlphaFoldDB" id="A0A1G2UKR8"/>
<keyword evidence="1" id="KW-1133">Transmembrane helix</keyword>
<proteinExistence type="predicted"/>
<comment type="caution">
    <text evidence="2">The sequence shown here is derived from an EMBL/GenBank/DDBJ whole genome shotgun (WGS) entry which is preliminary data.</text>
</comment>
<keyword evidence="1" id="KW-0472">Membrane</keyword>
<organism evidence="2 3">
    <name type="scientific">Candidatus Zambryskibacteria bacterium RIFCSPLOWO2_02_FULL_44_12b</name>
    <dbReference type="NCBI Taxonomy" id="1802772"/>
    <lineage>
        <taxon>Bacteria</taxon>
        <taxon>Candidatus Zambryskiibacteriota</taxon>
    </lineage>
</organism>
<gene>
    <name evidence="2" type="ORF">A3H60_02870</name>
</gene>
<feature type="transmembrane region" description="Helical" evidence="1">
    <location>
        <begin position="7"/>
        <end position="26"/>
    </location>
</feature>
<evidence type="ECO:0000313" key="2">
    <source>
        <dbReference type="EMBL" id="OHB10014.1"/>
    </source>
</evidence>